<dbReference type="Gene3D" id="3.20.20.10">
    <property type="entry name" value="Alanine racemase"/>
    <property type="match status" value="1"/>
</dbReference>
<name>A0P7R1_9PROT</name>
<comment type="caution">
    <text evidence="6">The sequence shown here is derived from an EMBL/GenBank/DDBJ whole genome shotgun (WGS) entry which is preliminary data.</text>
</comment>
<dbReference type="NCBIfam" id="TIGR00044">
    <property type="entry name" value="YggS family pyridoxal phosphate-dependent enzyme"/>
    <property type="match status" value="1"/>
</dbReference>
<dbReference type="Pfam" id="PF01168">
    <property type="entry name" value="Ala_racemase_N"/>
    <property type="match status" value="1"/>
</dbReference>
<dbReference type="HAMAP" id="MF_02087">
    <property type="entry name" value="PLP_homeostasis"/>
    <property type="match status" value="1"/>
</dbReference>
<dbReference type="GO" id="GO:0030170">
    <property type="term" value="F:pyridoxal phosphate binding"/>
    <property type="evidence" value="ECO:0007669"/>
    <property type="project" value="UniProtKB-UniRule"/>
</dbReference>
<dbReference type="OrthoDB" id="9804072at2"/>
<dbReference type="CDD" id="cd06824">
    <property type="entry name" value="PLPDE_III_Yggs_like"/>
    <property type="match status" value="1"/>
</dbReference>
<dbReference type="PANTHER" id="PTHR10146">
    <property type="entry name" value="PROLINE SYNTHETASE CO-TRANSCRIBED BACTERIAL HOMOLOG PROTEIN"/>
    <property type="match status" value="1"/>
</dbReference>
<dbReference type="PIRSF" id="PIRSF004848">
    <property type="entry name" value="YBL036c_PLPDEIII"/>
    <property type="match status" value="1"/>
</dbReference>
<evidence type="ECO:0000313" key="7">
    <source>
        <dbReference type="Proteomes" id="UP000054262"/>
    </source>
</evidence>
<evidence type="ECO:0000256" key="4">
    <source>
        <dbReference type="RuleBase" id="RU004514"/>
    </source>
</evidence>
<organism evidence="6 7">
    <name type="scientific">Methylophilales bacterium HTCC2181</name>
    <dbReference type="NCBI Taxonomy" id="383631"/>
    <lineage>
        <taxon>Bacteria</taxon>
        <taxon>Pseudomonadati</taxon>
        <taxon>Pseudomonadota</taxon>
        <taxon>Betaproteobacteria</taxon>
        <taxon>Nitrosomonadales</taxon>
        <taxon>OM43 clade</taxon>
    </lineage>
</organism>
<sequence length="221" mass="24957">MDKIKKNLLILNQQIESIKASNRTVIVAVSKKQDSSKIIEAIKSGQTIFGENYVQEALEKQEILKKYNLEWHFIGPIQSNKCKAIAENFSWVQTVDRLKTAIRINDAREGMEPINVCLQINISSEDSKGGVMLEAAEDLFKEVSKLKNLNIRGLMAIPSNTSNAHVLKKEFQLLKNAYDEFKKTYPSIDTLSMGMSNDYLEAIQQGANMIRVGSNIFGERK</sequence>
<dbReference type="InterPro" id="IPR011078">
    <property type="entry name" value="PyrdxlP_homeostasis"/>
</dbReference>
<comment type="function">
    <text evidence="2">Pyridoxal 5'-phosphate (PLP)-binding protein, which is involved in PLP homeostasis.</text>
</comment>
<dbReference type="SUPFAM" id="SSF51419">
    <property type="entry name" value="PLP-binding barrel"/>
    <property type="match status" value="1"/>
</dbReference>
<dbReference type="InterPro" id="IPR029066">
    <property type="entry name" value="PLP-binding_barrel"/>
</dbReference>
<dbReference type="AlphaFoldDB" id="A0P7R1"/>
<protein>
    <recommendedName>
        <fullName evidence="2">Pyridoxal phosphate homeostasis protein</fullName>
        <shortName evidence="2">PLP homeostasis protein</shortName>
    </recommendedName>
</protein>
<dbReference type="PROSITE" id="PS01211">
    <property type="entry name" value="UPF0001"/>
    <property type="match status" value="1"/>
</dbReference>
<keyword evidence="7" id="KW-1185">Reference proteome</keyword>
<dbReference type="InterPro" id="IPR001608">
    <property type="entry name" value="Ala_racemase_N"/>
</dbReference>
<dbReference type="FunFam" id="3.20.20.10:FF:000018">
    <property type="entry name" value="Pyridoxal phosphate homeostasis protein"/>
    <property type="match status" value="1"/>
</dbReference>
<feature type="domain" description="Alanine racemase N-terminal" evidence="5">
    <location>
        <begin position="2"/>
        <end position="220"/>
    </location>
</feature>
<dbReference type="PANTHER" id="PTHR10146:SF14">
    <property type="entry name" value="PYRIDOXAL PHOSPHATE HOMEOSTASIS PROTEIN"/>
    <property type="match status" value="1"/>
</dbReference>
<accession>A0P7R1</accession>
<comment type="cofactor">
    <cofactor evidence="3">
        <name>pyridoxal 5'-phosphate</name>
        <dbReference type="ChEBI" id="CHEBI:597326"/>
    </cofactor>
</comment>
<dbReference type="EMBL" id="AAUX01000001">
    <property type="protein sequence ID" value="EAV47571.1"/>
    <property type="molecule type" value="Genomic_DNA"/>
</dbReference>
<comment type="similarity">
    <text evidence="2 4">Belongs to the pyridoxal phosphate-binding protein YggS/PROSC family.</text>
</comment>
<gene>
    <name evidence="6" type="ORF">MB2181_05820</name>
</gene>
<evidence type="ECO:0000256" key="2">
    <source>
        <dbReference type="HAMAP-Rule" id="MF_02087"/>
    </source>
</evidence>
<evidence type="ECO:0000256" key="1">
    <source>
        <dbReference type="ARBA" id="ARBA00022898"/>
    </source>
</evidence>
<evidence type="ECO:0000256" key="3">
    <source>
        <dbReference type="PIRSR" id="PIRSR004848-1"/>
    </source>
</evidence>
<proteinExistence type="inferred from homology"/>
<reference evidence="6 7" key="1">
    <citation type="submission" date="2006-11" db="EMBL/GenBank/DDBJ databases">
        <authorList>
            <person name="Giovannoni S."/>
            <person name="Vergin K."/>
            <person name="Ferriera S."/>
            <person name="Johnson J."/>
            <person name="Kravitz S."/>
            <person name="Beeson K."/>
            <person name="Sutton G."/>
            <person name="Rogers Y.-H."/>
            <person name="Friedman R."/>
            <person name="Frazier M."/>
            <person name="Venter J.C."/>
        </authorList>
    </citation>
    <scope>NUCLEOTIDE SEQUENCE [LARGE SCALE GENOMIC DNA]</scope>
    <source>
        <strain evidence="6 7">HTCC2181</strain>
    </source>
</reference>
<dbReference type="Proteomes" id="UP000054262">
    <property type="component" value="Unassembled WGS sequence"/>
</dbReference>
<evidence type="ECO:0000259" key="5">
    <source>
        <dbReference type="Pfam" id="PF01168"/>
    </source>
</evidence>
<evidence type="ECO:0000313" key="6">
    <source>
        <dbReference type="EMBL" id="EAV47571.1"/>
    </source>
</evidence>
<feature type="modified residue" description="N6-(pyridoxal phosphate)lysine" evidence="2 3">
    <location>
        <position position="31"/>
    </location>
</feature>
<keyword evidence="1 2" id="KW-0663">Pyridoxal phosphate</keyword>